<dbReference type="SUPFAM" id="SSF47565">
    <property type="entry name" value="Insect pheromone/odorant-binding proteins"/>
    <property type="match status" value="1"/>
</dbReference>
<dbReference type="SMR" id="A0A5E4M600"/>
<proteinExistence type="predicted"/>
<dbReference type="OrthoDB" id="6594512at2759"/>
<dbReference type="InterPro" id="IPR006170">
    <property type="entry name" value="PBP/GOBP"/>
</dbReference>
<evidence type="ECO:0000256" key="1">
    <source>
        <dbReference type="SAM" id="SignalP"/>
    </source>
</evidence>
<protein>
    <submittedName>
        <fullName evidence="2">Pheromone/general odorant binding protein</fullName>
    </submittedName>
</protein>
<evidence type="ECO:0000313" key="3">
    <source>
        <dbReference type="Proteomes" id="UP000325440"/>
    </source>
</evidence>
<dbReference type="InterPro" id="IPR036728">
    <property type="entry name" value="PBP_GOBP_sf"/>
</dbReference>
<dbReference type="CDD" id="cd23992">
    <property type="entry name" value="PBP_GOBP"/>
    <property type="match status" value="1"/>
</dbReference>
<dbReference type="Proteomes" id="UP000325440">
    <property type="component" value="Unassembled WGS sequence"/>
</dbReference>
<organism evidence="2 3">
    <name type="scientific">Cinara cedri</name>
    <dbReference type="NCBI Taxonomy" id="506608"/>
    <lineage>
        <taxon>Eukaryota</taxon>
        <taxon>Metazoa</taxon>
        <taxon>Ecdysozoa</taxon>
        <taxon>Arthropoda</taxon>
        <taxon>Hexapoda</taxon>
        <taxon>Insecta</taxon>
        <taxon>Pterygota</taxon>
        <taxon>Neoptera</taxon>
        <taxon>Paraneoptera</taxon>
        <taxon>Hemiptera</taxon>
        <taxon>Sternorrhyncha</taxon>
        <taxon>Aphidomorpha</taxon>
        <taxon>Aphidoidea</taxon>
        <taxon>Aphididae</taxon>
        <taxon>Lachninae</taxon>
        <taxon>Cinara</taxon>
    </lineage>
</organism>
<dbReference type="SMART" id="SM00708">
    <property type="entry name" value="PhBP"/>
    <property type="match status" value="1"/>
</dbReference>
<dbReference type="Pfam" id="PF01395">
    <property type="entry name" value="PBP_GOBP"/>
    <property type="match status" value="1"/>
</dbReference>
<dbReference type="Gene3D" id="1.10.238.20">
    <property type="entry name" value="Pheromone/general odorant binding protein domain"/>
    <property type="match status" value="1"/>
</dbReference>
<feature type="signal peptide" evidence="1">
    <location>
        <begin position="1"/>
        <end position="18"/>
    </location>
</feature>
<feature type="chain" id="PRO_5023150317" evidence="1">
    <location>
        <begin position="19"/>
        <end position="166"/>
    </location>
</feature>
<name>A0A5E4M600_9HEMI</name>
<sequence length="166" mass="18957">MFAALILMCFFAFGSITASSIDKKYNNQSEIIEDMLEYMFSCMDKLKINPEICSDLIMKNKDHSDKKYDNCKCFGPCIAKEIGTMDPETGKWNWAKLKEMSNLLTDQTLINEAKNMEAHCFDETNTHCEAGYAMLKCALENSQMTKDMVKSYVATKEESEKNQGDE</sequence>
<dbReference type="AlphaFoldDB" id="A0A5E4M600"/>
<keyword evidence="3" id="KW-1185">Reference proteome</keyword>
<gene>
    <name evidence="2" type="ORF">CINCED_3A023337</name>
</gene>
<keyword evidence="1" id="KW-0732">Signal</keyword>
<dbReference type="GO" id="GO:0005549">
    <property type="term" value="F:odorant binding"/>
    <property type="evidence" value="ECO:0007669"/>
    <property type="project" value="InterPro"/>
</dbReference>
<dbReference type="EMBL" id="CABPRJ010000027">
    <property type="protein sequence ID" value="VVC26168.1"/>
    <property type="molecule type" value="Genomic_DNA"/>
</dbReference>
<accession>A0A5E4M600</accession>
<reference evidence="2 3" key="1">
    <citation type="submission" date="2019-08" db="EMBL/GenBank/DDBJ databases">
        <authorList>
            <person name="Alioto T."/>
            <person name="Alioto T."/>
            <person name="Gomez Garrido J."/>
        </authorList>
    </citation>
    <scope>NUCLEOTIDE SEQUENCE [LARGE SCALE GENOMIC DNA]</scope>
</reference>
<evidence type="ECO:0000313" key="2">
    <source>
        <dbReference type="EMBL" id="VVC26168.1"/>
    </source>
</evidence>